<dbReference type="Gene3D" id="3.30.450.40">
    <property type="match status" value="1"/>
</dbReference>
<dbReference type="SUPFAM" id="SSF55785">
    <property type="entry name" value="PYP-like sensor domain (PAS domain)"/>
    <property type="match status" value="1"/>
</dbReference>
<proteinExistence type="predicted"/>
<dbReference type="InterPro" id="IPR029016">
    <property type="entry name" value="GAF-like_dom_sf"/>
</dbReference>
<keyword evidence="2" id="KW-1185">Reference proteome</keyword>
<dbReference type="NCBIfam" id="TIGR00229">
    <property type="entry name" value="sensory_box"/>
    <property type="match status" value="1"/>
</dbReference>
<dbReference type="InterPro" id="IPR035965">
    <property type="entry name" value="PAS-like_dom_sf"/>
</dbReference>
<dbReference type="PANTHER" id="PTHR43102:SF2">
    <property type="entry name" value="GAF DOMAIN-CONTAINING PROTEIN"/>
    <property type="match status" value="1"/>
</dbReference>
<dbReference type="SUPFAM" id="SSF55781">
    <property type="entry name" value="GAF domain-like"/>
    <property type="match status" value="1"/>
</dbReference>
<evidence type="ECO:0000313" key="1">
    <source>
        <dbReference type="EMBL" id="MFD0793028.1"/>
    </source>
</evidence>
<gene>
    <name evidence="1" type="ORF">ACFQZX_05330</name>
</gene>
<protein>
    <submittedName>
        <fullName evidence="1">PAS domain S-box protein</fullName>
    </submittedName>
</protein>
<accession>A0ABW3APS5</accession>
<name>A0ABW3APS5_9SPHI</name>
<dbReference type="PANTHER" id="PTHR43102">
    <property type="entry name" value="SLR1143 PROTEIN"/>
    <property type="match status" value="1"/>
</dbReference>
<dbReference type="RefSeq" id="WP_377112212.1">
    <property type="nucleotide sequence ID" value="NZ_JBHTHZ010000002.1"/>
</dbReference>
<dbReference type="InterPro" id="IPR000014">
    <property type="entry name" value="PAS"/>
</dbReference>
<dbReference type="Proteomes" id="UP001597010">
    <property type="component" value="Unassembled WGS sequence"/>
</dbReference>
<sequence>MSYTEHQRLATVERFKKLDAGITSDLNELVNLVAEICETPVALVTLLDESTQWFKASAGTEITCTDREISFCNNTLKQNGIYTIPDTLLDDEFKSNPLVTGEPYVRFYAGATLVTKEGFAIGSLCVVDVKPRELSAHQQKTLLVMAKQVVHLMELNQSLHTLAEKRKVELEQSIAIAESELKLKAMFDSSNDTHLLVNSNFEIIAFNKSAATFIRDSYRHKVSDGDCILDYTDPLILNQFKKCFSIALTGRIVKREWLLMPGTQKACWKHTTFKPVKNLSGEIMGVAISSIDVTRHKRQEEYINVQNEALRRIALIQSHELRRPVASLLGIMDLIKLENVNFNYFDLMEITVNELDEKIRGIVKDSESTLHSRHLAVVA</sequence>
<organism evidence="1 2">
    <name type="scientific">Mucilaginibacter litoreus</name>
    <dbReference type="NCBI Taxonomy" id="1048221"/>
    <lineage>
        <taxon>Bacteria</taxon>
        <taxon>Pseudomonadati</taxon>
        <taxon>Bacteroidota</taxon>
        <taxon>Sphingobacteriia</taxon>
        <taxon>Sphingobacteriales</taxon>
        <taxon>Sphingobacteriaceae</taxon>
        <taxon>Mucilaginibacter</taxon>
    </lineage>
</organism>
<reference evidence="2" key="1">
    <citation type="journal article" date="2019" name="Int. J. Syst. Evol. Microbiol.">
        <title>The Global Catalogue of Microorganisms (GCM) 10K type strain sequencing project: providing services to taxonomists for standard genome sequencing and annotation.</title>
        <authorList>
            <consortium name="The Broad Institute Genomics Platform"/>
            <consortium name="The Broad Institute Genome Sequencing Center for Infectious Disease"/>
            <person name="Wu L."/>
            <person name="Ma J."/>
        </authorList>
    </citation>
    <scope>NUCLEOTIDE SEQUENCE [LARGE SCALE GENOMIC DNA]</scope>
    <source>
        <strain evidence="2">CCUG 61484</strain>
    </source>
</reference>
<evidence type="ECO:0000313" key="2">
    <source>
        <dbReference type="Proteomes" id="UP001597010"/>
    </source>
</evidence>
<comment type="caution">
    <text evidence="1">The sequence shown here is derived from an EMBL/GenBank/DDBJ whole genome shotgun (WGS) entry which is preliminary data.</text>
</comment>
<dbReference type="EMBL" id="JBHTHZ010000002">
    <property type="protein sequence ID" value="MFD0793028.1"/>
    <property type="molecule type" value="Genomic_DNA"/>
</dbReference>
<dbReference type="Gene3D" id="3.30.450.20">
    <property type="entry name" value="PAS domain"/>
    <property type="match status" value="1"/>
</dbReference>